<dbReference type="PANTHER" id="PTHR42995">
    <property type="entry name" value="ACETYL-COENZYME A CARBOXYLASE CARBOXYL TRANSFERASE SUBUNIT BETA, CHLOROPLASTIC"/>
    <property type="match status" value="1"/>
</dbReference>
<dbReference type="eggNOG" id="COG0777">
    <property type="taxonomic scope" value="Bacteria"/>
</dbReference>
<dbReference type="PANTHER" id="PTHR42995:SF5">
    <property type="entry name" value="ACETYL-COENZYME A CARBOXYLASE CARBOXYL TRANSFERASE SUBUNIT BETA, CHLOROPLASTIC"/>
    <property type="match status" value="1"/>
</dbReference>
<keyword evidence="2 6" id="KW-0808">Transferase</keyword>
<dbReference type="GO" id="GO:0006633">
    <property type="term" value="P:fatty acid biosynthetic process"/>
    <property type="evidence" value="ECO:0007669"/>
    <property type="project" value="InterPro"/>
</dbReference>
<dbReference type="PROSITE" id="PS50980">
    <property type="entry name" value="COA_CT_NTER"/>
    <property type="match status" value="1"/>
</dbReference>
<gene>
    <name evidence="6" type="ORF">FD16_GL000572</name>
</gene>
<keyword evidence="3" id="KW-0479">Metal-binding</keyword>
<comment type="caution">
    <text evidence="6">The sequence shown here is derived from an EMBL/GenBank/DDBJ whole genome shotgun (WGS) entry which is preliminary data.</text>
</comment>
<dbReference type="PRINTS" id="PR01070">
    <property type="entry name" value="ACCCTRFRASEB"/>
</dbReference>
<keyword evidence="3" id="KW-0862">Zinc</keyword>
<dbReference type="SUPFAM" id="SSF52096">
    <property type="entry name" value="ClpP/crotonase"/>
    <property type="match status" value="1"/>
</dbReference>
<evidence type="ECO:0000313" key="7">
    <source>
        <dbReference type="Proteomes" id="UP000051820"/>
    </source>
</evidence>
<evidence type="ECO:0000256" key="4">
    <source>
        <dbReference type="ARBA" id="ARBA00023098"/>
    </source>
</evidence>
<dbReference type="STRING" id="1423807.FD16_GL000572"/>
<keyword evidence="4" id="KW-0443">Lipid metabolism</keyword>
<evidence type="ECO:0000313" key="6">
    <source>
        <dbReference type="EMBL" id="KRM11655.1"/>
    </source>
</evidence>
<dbReference type="GO" id="GO:0016740">
    <property type="term" value="F:transferase activity"/>
    <property type="evidence" value="ECO:0007669"/>
    <property type="project" value="UniProtKB-KW"/>
</dbReference>
<dbReference type="Gene3D" id="3.90.226.10">
    <property type="entry name" value="2-enoyl-CoA Hydratase, Chain A, domain 1"/>
    <property type="match status" value="1"/>
</dbReference>
<dbReference type="InterPro" id="IPR011762">
    <property type="entry name" value="COA_CT_N"/>
</dbReference>
<dbReference type="Proteomes" id="UP000051820">
    <property type="component" value="Unassembled WGS sequence"/>
</dbReference>
<keyword evidence="7" id="KW-1185">Reference proteome</keyword>
<evidence type="ECO:0000256" key="3">
    <source>
        <dbReference type="ARBA" id="ARBA00022771"/>
    </source>
</evidence>
<dbReference type="RefSeq" id="WP_010622981.1">
    <property type="nucleotide sequence ID" value="NZ_AZGF01000016.1"/>
</dbReference>
<accession>A0A0R1W1Q7</accession>
<dbReference type="GO" id="GO:0003989">
    <property type="term" value="F:acetyl-CoA carboxylase activity"/>
    <property type="evidence" value="ECO:0007669"/>
    <property type="project" value="InterPro"/>
</dbReference>
<protein>
    <submittedName>
        <fullName evidence="6">Acetyl-CoA carboxylase, carboxyl transferase subunit beta</fullName>
    </submittedName>
</protein>
<keyword evidence="3" id="KW-0863">Zinc-finger</keyword>
<sequence>MSHLPDKGVWTKCPACGGHVNQLEWGSIKKCPQCGSYQRLTIKERLTITIDDGSFEPISMLPNSDNLLKVAGYSEKLAEARKKTEITEAITVGTGSIDNKQCAIGIMDSHFMMGTLNTTVGDRIKQLYLFAEEKRIPLILMIASGGARMQEGIFSLLQMNTILAAKQQYDRCHQVSISVLTDPTMGGVSASFAFKNDIVVAEDQAQIGFAGPRVIQATSQEQLPKDFQQASQLFAHGLIDDRIRREDLRDYLGKLLTLHQR</sequence>
<evidence type="ECO:0000256" key="1">
    <source>
        <dbReference type="ARBA" id="ARBA00022516"/>
    </source>
</evidence>
<organism evidence="6 7">
    <name type="scientific">Paucilactobacillus suebicus DSM 5007 = KCTC 3549</name>
    <dbReference type="NCBI Taxonomy" id="1423807"/>
    <lineage>
        <taxon>Bacteria</taxon>
        <taxon>Bacillati</taxon>
        <taxon>Bacillota</taxon>
        <taxon>Bacilli</taxon>
        <taxon>Lactobacillales</taxon>
        <taxon>Lactobacillaceae</taxon>
        <taxon>Paucilactobacillus</taxon>
    </lineage>
</organism>
<dbReference type="AlphaFoldDB" id="A0A0R1W1Q7"/>
<evidence type="ECO:0000259" key="5">
    <source>
        <dbReference type="PROSITE" id="PS50980"/>
    </source>
</evidence>
<keyword evidence="1" id="KW-0444">Lipid biosynthesis</keyword>
<name>A0A0R1W1Q7_9LACO</name>
<evidence type="ECO:0000256" key="2">
    <source>
        <dbReference type="ARBA" id="ARBA00022679"/>
    </source>
</evidence>
<dbReference type="OrthoDB" id="9772975at2"/>
<dbReference type="InterPro" id="IPR029045">
    <property type="entry name" value="ClpP/crotonase-like_dom_sf"/>
</dbReference>
<dbReference type="InterPro" id="IPR034733">
    <property type="entry name" value="AcCoA_carboxyl_beta"/>
</dbReference>
<dbReference type="Pfam" id="PF01039">
    <property type="entry name" value="Carboxyl_trans"/>
    <property type="match status" value="1"/>
</dbReference>
<dbReference type="InterPro" id="IPR000438">
    <property type="entry name" value="Acetyl_CoA_COase_Trfase_b_su"/>
</dbReference>
<proteinExistence type="predicted"/>
<dbReference type="GO" id="GO:2001295">
    <property type="term" value="P:malonyl-CoA biosynthetic process"/>
    <property type="evidence" value="ECO:0007669"/>
    <property type="project" value="TreeGrafter"/>
</dbReference>
<dbReference type="GO" id="GO:0008270">
    <property type="term" value="F:zinc ion binding"/>
    <property type="evidence" value="ECO:0007669"/>
    <property type="project" value="UniProtKB-KW"/>
</dbReference>
<feature type="domain" description="CoA carboxyltransferase N-terminal" evidence="5">
    <location>
        <begin position="9"/>
        <end position="261"/>
    </location>
</feature>
<dbReference type="EMBL" id="AZGF01000016">
    <property type="protein sequence ID" value="KRM11655.1"/>
    <property type="molecule type" value="Genomic_DNA"/>
</dbReference>
<dbReference type="PATRIC" id="fig|1423807.3.peg.581"/>
<dbReference type="GO" id="GO:0009317">
    <property type="term" value="C:acetyl-CoA carboxylase complex"/>
    <property type="evidence" value="ECO:0007669"/>
    <property type="project" value="InterPro"/>
</dbReference>
<reference evidence="6 7" key="1">
    <citation type="journal article" date="2015" name="Genome Announc.">
        <title>Expanding the biotechnology potential of lactobacilli through comparative genomics of 213 strains and associated genera.</title>
        <authorList>
            <person name="Sun Z."/>
            <person name="Harris H.M."/>
            <person name="McCann A."/>
            <person name="Guo C."/>
            <person name="Argimon S."/>
            <person name="Zhang W."/>
            <person name="Yang X."/>
            <person name="Jeffery I.B."/>
            <person name="Cooney J.C."/>
            <person name="Kagawa T.F."/>
            <person name="Liu W."/>
            <person name="Song Y."/>
            <person name="Salvetti E."/>
            <person name="Wrobel A."/>
            <person name="Rasinkangas P."/>
            <person name="Parkhill J."/>
            <person name="Rea M.C."/>
            <person name="O'Sullivan O."/>
            <person name="Ritari J."/>
            <person name="Douillard F.P."/>
            <person name="Paul Ross R."/>
            <person name="Yang R."/>
            <person name="Briner A.E."/>
            <person name="Felis G.E."/>
            <person name="de Vos W.M."/>
            <person name="Barrangou R."/>
            <person name="Klaenhammer T.R."/>
            <person name="Caufield P.W."/>
            <person name="Cui Y."/>
            <person name="Zhang H."/>
            <person name="O'Toole P.W."/>
        </authorList>
    </citation>
    <scope>NUCLEOTIDE SEQUENCE [LARGE SCALE GENOMIC DNA]</scope>
    <source>
        <strain evidence="6 7">DSM 5007</strain>
    </source>
</reference>